<dbReference type="PROSITE" id="PS50023">
    <property type="entry name" value="LIM_DOMAIN_2"/>
    <property type="match status" value="6"/>
</dbReference>
<dbReference type="PANTHER" id="PTHR24205:SF16">
    <property type="entry name" value="GH01042P-RELATED"/>
    <property type="match status" value="1"/>
</dbReference>
<dbReference type="Proteomes" id="UP000663828">
    <property type="component" value="Unassembled WGS sequence"/>
</dbReference>
<feature type="domain" description="LIM zinc-binding" evidence="6">
    <location>
        <begin position="391"/>
        <end position="445"/>
    </location>
</feature>
<dbReference type="InterPro" id="IPR001781">
    <property type="entry name" value="Znf_LIM"/>
</dbReference>
<keyword evidence="2" id="KW-0677">Repeat</keyword>
<reference evidence="7" key="1">
    <citation type="submission" date="2021-02" db="EMBL/GenBank/DDBJ databases">
        <authorList>
            <person name="Nowell W R."/>
        </authorList>
    </citation>
    <scope>NUCLEOTIDE SEQUENCE</scope>
</reference>
<dbReference type="PROSITE" id="PS00478">
    <property type="entry name" value="LIM_DOMAIN_1"/>
    <property type="match status" value="2"/>
</dbReference>
<dbReference type="GO" id="GO:0046872">
    <property type="term" value="F:metal ion binding"/>
    <property type="evidence" value="ECO:0007669"/>
    <property type="project" value="UniProtKB-KW"/>
</dbReference>
<keyword evidence="8" id="KW-1185">Reference proteome</keyword>
<dbReference type="Pfam" id="PF00412">
    <property type="entry name" value="LIM"/>
    <property type="match status" value="5"/>
</dbReference>
<comment type="caution">
    <text evidence="7">The sequence shown here is derived from an EMBL/GenBank/DDBJ whole genome shotgun (WGS) entry which is preliminary data.</text>
</comment>
<evidence type="ECO:0000259" key="6">
    <source>
        <dbReference type="PROSITE" id="PS50023"/>
    </source>
</evidence>
<feature type="domain" description="LIM zinc-binding" evidence="6">
    <location>
        <begin position="204"/>
        <end position="266"/>
    </location>
</feature>
<feature type="domain" description="LIM zinc-binding" evidence="6">
    <location>
        <begin position="269"/>
        <end position="329"/>
    </location>
</feature>
<dbReference type="AlphaFoldDB" id="A0A815CUM3"/>
<feature type="domain" description="LIM zinc-binding" evidence="6">
    <location>
        <begin position="1"/>
        <end position="64"/>
    </location>
</feature>
<dbReference type="SUPFAM" id="SSF57716">
    <property type="entry name" value="Glucocorticoid receptor-like (DNA-binding domain)"/>
    <property type="match status" value="3"/>
</dbReference>
<dbReference type="PANTHER" id="PTHR24205">
    <property type="entry name" value="FOUR AND A HALF LIM DOMAINS PROTEIN"/>
    <property type="match status" value="1"/>
</dbReference>
<dbReference type="Gene3D" id="2.10.110.10">
    <property type="entry name" value="Cysteine Rich Protein"/>
    <property type="match status" value="6"/>
</dbReference>
<keyword evidence="1 5" id="KW-0479">Metal-binding</keyword>
<evidence type="ECO:0000256" key="3">
    <source>
        <dbReference type="ARBA" id="ARBA00022833"/>
    </source>
</evidence>
<feature type="domain" description="LIM zinc-binding" evidence="6">
    <location>
        <begin position="81"/>
        <end position="145"/>
    </location>
</feature>
<evidence type="ECO:0000256" key="5">
    <source>
        <dbReference type="PROSITE-ProRule" id="PRU00125"/>
    </source>
</evidence>
<dbReference type="GO" id="GO:0005634">
    <property type="term" value="C:nucleus"/>
    <property type="evidence" value="ECO:0007669"/>
    <property type="project" value="TreeGrafter"/>
</dbReference>
<dbReference type="EMBL" id="CAJNOR010002400">
    <property type="protein sequence ID" value="CAF1288817.1"/>
    <property type="molecule type" value="Genomic_DNA"/>
</dbReference>
<protein>
    <recommendedName>
        <fullName evidence="6">LIM zinc-binding domain-containing protein</fullName>
    </recommendedName>
</protein>
<dbReference type="CDD" id="cd08368">
    <property type="entry name" value="LIM"/>
    <property type="match status" value="3"/>
</dbReference>
<keyword evidence="3 5" id="KW-0862">Zinc</keyword>
<accession>A0A815CUM3</accession>
<keyword evidence="4 5" id="KW-0440">LIM domain</keyword>
<feature type="domain" description="LIM zinc-binding" evidence="6">
    <location>
        <begin position="330"/>
        <end position="390"/>
    </location>
</feature>
<proteinExistence type="predicted"/>
<evidence type="ECO:0000313" key="8">
    <source>
        <dbReference type="Proteomes" id="UP000663828"/>
    </source>
</evidence>
<evidence type="ECO:0000256" key="2">
    <source>
        <dbReference type="ARBA" id="ARBA00022737"/>
    </source>
</evidence>
<evidence type="ECO:0000256" key="1">
    <source>
        <dbReference type="ARBA" id="ARBA00022723"/>
    </source>
</evidence>
<sequence>MSCAKCERPFRHGTEDTITINRKTYHSDCLSCDKCSKPYDGSFTPDALDQEALCLECTQTEKTKSAKANQAKPAETKAAVTHCGGCGLPFNPDSRHITKRYNNREYHHNCLKCQSCQTLIEGEIYEDDKENKIYCTSCFKQRDQKSFQKQKQEKQQNQQKSVHFAEKLAETLNRDELAAYYRGELDRDDDLPPMEGGKPTGKIDYCAACMSPFHAGSRITQACDKEYHYECFRCEKCSQPINGNFTISPDGSKFKCGSCLRQNYNSSTKFCTECGSAIEPSVHRRIDFNGRSFHAECFTCAICRRRLDPSQTFLLHNDQPWCQQCEIDTKYCTVCAKPILSSGITYEGQEYHVECFKCSNCHKLLENEKLLCVHNGEPLCVKCNDELFAKRCYECKKIIPSSEGCTIAADKPYHEKCFVCAKCHRPIGTKTFYKGPRGFLCVNCA</sequence>
<dbReference type="SMART" id="SM00132">
    <property type="entry name" value="LIM"/>
    <property type="match status" value="6"/>
</dbReference>
<name>A0A815CUM3_ADIRI</name>
<dbReference type="GO" id="GO:0003712">
    <property type="term" value="F:transcription coregulator activity"/>
    <property type="evidence" value="ECO:0007669"/>
    <property type="project" value="TreeGrafter"/>
</dbReference>
<evidence type="ECO:0000256" key="4">
    <source>
        <dbReference type="ARBA" id="ARBA00023038"/>
    </source>
</evidence>
<gene>
    <name evidence="7" type="ORF">XAT740_LOCUS28221</name>
</gene>
<organism evidence="7 8">
    <name type="scientific">Adineta ricciae</name>
    <name type="common">Rotifer</name>
    <dbReference type="NCBI Taxonomy" id="249248"/>
    <lineage>
        <taxon>Eukaryota</taxon>
        <taxon>Metazoa</taxon>
        <taxon>Spiralia</taxon>
        <taxon>Gnathifera</taxon>
        <taxon>Rotifera</taxon>
        <taxon>Eurotatoria</taxon>
        <taxon>Bdelloidea</taxon>
        <taxon>Adinetida</taxon>
        <taxon>Adinetidae</taxon>
        <taxon>Adineta</taxon>
    </lineage>
</organism>
<evidence type="ECO:0000313" key="7">
    <source>
        <dbReference type="EMBL" id="CAF1288817.1"/>
    </source>
</evidence>
<dbReference type="GO" id="GO:0030018">
    <property type="term" value="C:Z disc"/>
    <property type="evidence" value="ECO:0007669"/>
    <property type="project" value="TreeGrafter"/>
</dbReference>